<accession>A0A512MGS9</accession>
<evidence type="ECO:0000313" key="3">
    <source>
        <dbReference type="Proteomes" id="UP000321577"/>
    </source>
</evidence>
<dbReference type="AlphaFoldDB" id="A0A512MGS9"/>
<name>A0A512MGS9_9BACT</name>
<feature type="compositionally biased region" description="Polar residues" evidence="1">
    <location>
        <begin position="1"/>
        <end position="11"/>
    </location>
</feature>
<keyword evidence="3" id="KW-1185">Reference proteome</keyword>
<comment type="caution">
    <text evidence="2">The sequence shown here is derived from an EMBL/GenBank/DDBJ whole genome shotgun (WGS) entry which is preliminary data.</text>
</comment>
<protein>
    <submittedName>
        <fullName evidence="2">Uncharacterized protein</fullName>
    </submittedName>
</protein>
<evidence type="ECO:0000313" key="2">
    <source>
        <dbReference type="EMBL" id="GEP45938.1"/>
    </source>
</evidence>
<organism evidence="2 3">
    <name type="scientific">Brevifollis gellanilyticus</name>
    <dbReference type="NCBI Taxonomy" id="748831"/>
    <lineage>
        <taxon>Bacteria</taxon>
        <taxon>Pseudomonadati</taxon>
        <taxon>Verrucomicrobiota</taxon>
        <taxon>Verrucomicrobiia</taxon>
        <taxon>Verrucomicrobiales</taxon>
        <taxon>Verrucomicrobiaceae</taxon>
    </lineage>
</organism>
<reference evidence="2 3" key="1">
    <citation type="submission" date="2019-07" db="EMBL/GenBank/DDBJ databases">
        <title>Whole genome shotgun sequence of Brevifollis gellanilyticus NBRC 108608.</title>
        <authorList>
            <person name="Hosoyama A."/>
            <person name="Uohara A."/>
            <person name="Ohji S."/>
            <person name="Ichikawa N."/>
        </authorList>
    </citation>
    <scope>NUCLEOTIDE SEQUENCE [LARGE SCALE GENOMIC DNA]</scope>
    <source>
        <strain evidence="2 3">NBRC 108608</strain>
    </source>
</reference>
<gene>
    <name evidence="2" type="ORF">BGE01nite_52290</name>
</gene>
<sequence>MESTHGSSDLQGSAARAPGKTFRVSDHLPAIVGDAGEAVNETAGTDEFWHEAKVGLTLEMANKFIQDTRHLLMKCGTITKV</sequence>
<evidence type="ECO:0000256" key="1">
    <source>
        <dbReference type="SAM" id="MobiDB-lite"/>
    </source>
</evidence>
<feature type="region of interest" description="Disordered" evidence="1">
    <location>
        <begin position="1"/>
        <end position="21"/>
    </location>
</feature>
<dbReference type="Proteomes" id="UP000321577">
    <property type="component" value="Unassembled WGS sequence"/>
</dbReference>
<proteinExistence type="predicted"/>
<dbReference type="EMBL" id="BKAG01000063">
    <property type="protein sequence ID" value="GEP45938.1"/>
    <property type="molecule type" value="Genomic_DNA"/>
</dbReference>